<evidence type="ECO:0000313" key="5">
    <source>
        <dbReference type="Proteomes" id="UP000180166"/>
    </source>
</evidence>
<feature type="domain" description="SnoaL-like" evidence="1">
    <location>
        <begin position="13"/>
        <end position="125"/>
    </location>
</feature>
<protein>
    <recommendedName>
        <fullName evidence="1">SnoaL-like domain-containing protein</fullName>
    </recommendedName>
</protein>
<dbReference type="OrthoDB" id="4554810at2"/>
<evidence type="ECO:0000313" key="4">
    <source>
        <dbReference type="Proteomes" id="UP000037179"/>
    </source>
</evidence>
<dbReference type="Proteomes" id="UP000180166">
    <property type="component" value="Chromosome"/>
</dbReference>
<dbReference type="EMBL" id="BBYQ01000130">
    <property type="protein sequence ID" value="GAP31873.1"/>
    <property type="molecule type" value="Genomic_DNA"/>
</dbReference>
<dbReference type="Pfam" id="PF12680">
    <property type="entry name" value="SnoaL_2"/>
    <property type="match status" value="1"/>
</dbReference>
<evidence type="ECO:0000259" key="1">
    <source>
        <dbReference type="Pfam" id="PF12680"/>
    </source>
</evidence>
<dbReference type="GeneID" id="93370455"/>
<organism evidence="3 4">
    <name type="scientific">Nocardia seriolae</name>
    <dbReference type="NCBI Taxonomy" id="37332"/>
    <lineage>
        <taxon>Bacteria</taxon>
        <taxon>Bacillati</taxon>
        <taxon>Actinomycetota</taxon>
        <taxon>Actinomycetes</taxon>
        <taxon>Mycobacteriales</taxon>
        <taxon>Nocardiaceae</taxon>
        <taxon>Nocardia</taxon>
    </lineage>
</organism>
<name>A0A0B8NNY0_9NOCA</name>
<accession>A0A0B8NNY0</accession>
<evidence type="ECO:0000313" key="2">
    <source>
        <dbReference type="EMBL" id="APA95830.1"/>
    </source>
</evidence>
<dbReference type="RefSeq" id="WP_033090450.1">
    <property type="nucleotide sequence ID" value="NZ_AP017900.1"/>
</dbReference>
<reference evidence="3 4" key="2">
    <citation type="journal article" date="2016" name="Genome Announc.">
        <title>Draft Genome Sequence of Erythromycin- and Oxytetracycline-Sensitive Nocardia seriolae Strain U-1 (NBRC 110359).</title>
        <authorList>
            <person name="Imajoh M."/>
            <person name="Sukeda M."/>
            <person name="Shimizu M."/>
            <person name="Yamane J."/>
            <person name="Ohnishi K."/>
            <person name="Oshima S."/>
        </authorList>
    </citation>
    <scope>NUCLEOTIDE SEQUENCE [LARGE SCALE GENOMIC DNA]</scope>
    <source>
        <strain evidence="3 4">U-1</strain>
    </source>
</reference>
<dbReference type="InterPro" id="IPR032710">
    <property type="entry name" value="NTF2-like_dom_sf"/>
</dbReference>
<dbReference type="SUPFAM" id="SSF54427">
    <property type="entry name" value="NTF2-like"/>
    <property type="match status" value="1"/>
</dbReference>
<reference evidence="2 5" key="3">
    <citation type="submission" date="2016-10" db="EMBL/GenBank/DDBJ databases">
        <title>Genome sequence of Nocardia seriolae strain EM150506, isolated from Anguila japonica.</title>
        <authorList>
            <person name="Han H.-J."/>
        </authorList>
    </citation>
    <scope>NUCLEOTIDE SEQUENCE [LARGE SCALE GENOMIC DNA]</scope>
    <source>
        <strain evidence="2 5">EM150506</strain>
    </source>
</reference>
<evidence type="ECO:0000313" key="3">
    <source>
        <dbReference type="EMBL" id="GAP31873.1"/>
    </source>
</evidence>
<sequence length="146" mass="15960">MCPSANPTHADTVAALYRAFETGDIPAILDRLTDDVSWDADWPDNTAQLAGVPQLQPRRGPEEVSEFFALLSDWKFQEFKVVDVIGAAGQVVAEVEIDAILPNGTRIVDQNLHLWSFDDDGRVTRLRTYGDTAKLITAHAGGHNGS</sequence>
<dbReference type="EMBL" id="CP017839">
    <property type="protein sequence ID" value="APA95830.1"/>
    <property type="molecule type" value="Genomic_DNA"/>
</dbReference>
<keyword evidence="4" id="KW-1185">Reference proteome</keyword>
<dbReference type="KEGG" id="nsr:NS506_01762"/>
<reference evidence="4" key="1">
    <citation type="submission" date="2015-07" db="EMBL/GenBank/DDBJ databases">
        <title>Nocardia seriolae U-1 whole genome shotgun sequence.</title>
        <authorList>
            <person name="Imajoh M."/>
            <person name="Fukumoto Y."/>
            <person name="Sukeda M."/>
            <person name="Yamane J."/>
            <person name="Yamasaki K."/>
            <person name="Shimizu M."/>
            <person name="Ohnishi K."/>
            <person name="Oshima S."/>
        </authorList>
    </citation>
    <scope>NUCLEOTIDE SEQUENCE [LARGE SCALE GENOMIC DNA]</scope>
    <source>
        <strain evidence="4">U-1</strain>
    </source>
</reference>
<dbReference type="Proteomes" id="UP000037179">
    <property type="component" value="Unassembled WGS sequence"/>
</dbReference>
<dbReference type="Gene3D" id="3.10.450.50">
    <property type="match status" value="1"/>
</dbReference>
<gene>
    <name evidence="2" type="ORF">NS506_01762</name>
    <name evidence="3" type="ORF">NSK11_contig00130-0021</name>
</gene>
<proteinExistence type="predicted"/>
<dbReference type="InterPro" id="IPR037401">
    <property type="entry name" value="SnoaL-like"/>
</dbReference>
<dbReference type="AlphaFoldDB" id="A0A0B8NNY0"/>